<organism evidence="1">
    <name type="scientific">Rhizophora mucronata</name>
    <name type="common">Asiatic mangrove</name>
    <dbReference type="NCBI Taxonomy" id="61149"/>
    <lineage>
        <taxon>Eukaryota</taxon>
        <taxon>Viridiplantae</taxon>
        <taxon>Streptophyta</taxon>
        <taxon>Embryophyta</taxon>
        <taxon>Tracheophyta</taxon>
        <taxon>Spermatophyta</taxon>
        <taxon>Magnoliopsida</taxon>
        <taxon>eudicotyledons</taxon>
        <taxon>Gunneridae</taxon>
        <taxon>Pentapetalae</taxon>
        <taxon>rosids</taxon>
        <taxon>fabids</taxon>
        <taxon>Malpighiales</taxon>
        <taxon>Rhizophoraceae</taxon>
        <taxon>Rhizophora</taxon>
    </lineage>
</organism>
<protein>
    <submittedName>
        <fullName evidence="1">Uncharacterized protein</fullName>
    </submittedName>
</protein>
<dbReference type="EMBL" id="GGEC01030597">
    <property type="protein sequence ID" value="MBX11081.1"/>
    <property type="molecule type" value="Transcribed_RNA"/>
</dbReference>
<sequence length="48" mass="5324">MISSCTLSLRILFGRTMQLVTTTSSSTVTASPAREKRHSRFAHVLKLC</sequence>
<proteinExistence type="predicted"/>
<name>A0A2P2KZD2_RHIMU</name>
<dbReference type="AlphaFoldDB" id="A0A2P2KZD2"/>
<reference evidence="1" key="1">
    <citation type="submission" date="2018-02" db="EMBL/GenBank/DDBJ databases">
        <title>Rhizophora mucronata_Transcriptome.</title>
        <authorList>
            <person name="Meera S.P."/>
            <person name="Sreeshan A."/>
            <person name="Augustine A."/>
        </authorList>
    </citation>
    <scope>NUCLEOTIDE SEQUENCE</scope>
    <source>
        <tissue evidence="1">Leaf</tissue>
    </source>
</reference>
<accession>A0A2P2KZD2</accession>
<evidence type="ECO:0000313" key="1">
    <source>
        <dbReference type="EMBL" id="MBX11081.1"/>
    </source>
</evidence>